<dbReference type="KEGG" id="nag:AArcMg_2672"/>
<dbReference type="SUPFAM" id="SSF52833">
    <property type="entry name" value="Thioredoxin-like"/>
    <property type="match status" value="1"/>
</dbReference>
<keyword evidence="4" id="KW-0413">Isomerase</keyword>
<evidence type="ECO:0000313" key="4">
    <source>
        <dbReference type="EMBL" id="AXR77373.1"/>
    </source>
</evidence>
<dbReference type="Proteomes" id="UP000258707">
    <property type="component" value="Chromosome"/>
</dbReference>
<reference evidence="5" key="3">
    <citation type="journal article" date="2019" name="Int. J. Syst. Evol. Microbiol.">
        <title>Natronolimnobius sulfurireducens sp. nov. and Halalkaliarchaeum desulfuricum gen. nov., sp. nov., the first sulfur-respiring alkaliphilic haloarchaea from hypersaline alkaline lakes.</title>
        <authorList>
            <person name="Sorokin D.Y."/>
            <person name="Yakimov M."/>
            <person name="Messina E."/>
            <person name="Merkel A.Y."/>
            <person name="Bale N.J."/>
            <person name="Sinninghe Damste J.S."/>
        </authorList>
    </citation>
    <scope>NUCLEOTIDE SEQUENCE</scope>
    <source>
        <strain evidence="5">AArc-Mg</strain>
        <strain evidence="4">AArc1</strain>
    </source>
</reference>
<dbReference type="OrthoDB" id="115386at2157"/>
<dbReference type="PANTHER" id="PTHR42852:SF17">
    <property type="entry name" value="THIOREDOXIN-LIKE PROTEIN HI_1115"/>
    <property type="match status" value="1"/>
</dbReference>
<dbReference type="PANTHER" id="PTHR42852">
    <property type="entry name" value="THIOL:DISULFIDE INTERCHANGE PROTEIN DSBE"/>
    <property type="match status" value="1"/>
</dbReference>
<dbReference type="Proteomes" id="UP000258613">
    <property type="component" value="Chromosome"/>
</dbReference>
<organism evidence="5 6">
    <name type="scientific">Natrarchaeobaculum sulfurireducens</name>
    <dbReference type="NCBI Taxonomy" id="2044521"/>
    <lineage>
        <taxon>Archaea</taxon>
        <taxon>Methanobacteriati</taxon>
        <taxon>Methanobacteriota</taxon>
        <taxon>Stenosarchaea group</taxon>
        <taxon>Halobacteria</taxon>
        <taxon>Halobacteriales</taxon>
        <taxon>Natrialbaceae</taxon>
        <taxon>Natrarchaeobaculum</taxon>
    </lineage>
</organism>
<evidence type="ECO:0000313" key="6">
    <source>
        <dbReference type="Proteomes" id="UP000258613"/>
    </source>
</evidence>
<reference evidence="7" key="1">
    <citation type="submission" date="2017-10" db="EMBL/GenBank/DDBJ databases">
        <title>Phenotypic and genomic properties of facultatively anaerobic sulfur-reducing natronoarchaea from hypersaline soda lakes.</title>
        <authorList>
            <person name="Sorokin D.Y."/>
            <person name="Kublanov I.V."/>
            <person name="Roman P."/>
            <person name="Sinninghe Damste J.S."/>
            <person name="Golyshin P.N."/>
            <person name="Rojo D."/>
            <person name="Ciordia S."/>
            <person name="Mena Md.C."/>
            <person name="Ferrer M."/>
            <person name="Messina E."/>
            <person name="Smedile F."/>
            <person name="La Spada G."/>
            <person name="La Cono V."/>
            <person name="Yakimov M.M."/>
        </authorList>
    </citation>
    <scope>NUCLEOTIDE SEQUENCE [LARGE SCALE GENOMIC DNA]</scope>
    <source>
        <strain evidence="7">AArc1</strain>
    </source>
</reference>
<keyword evidence="6" id="KW-1185">Reference proteome</keyword>
<protein>
    <submittedName>
        <fullName evidence="4 5">Thioredoxin</fullName>
    </submittedName>
</protein>
<name>A0A346PT17_9EURY</name>
<evidence type="ECO:0000256" key="1">
    <source>
        <dbReference type="ARBA" id="ARBA00004196"/>
    </source>
</evidence>
<evidence type="ECO:0000256" key="2">
    <source>
        <dbReference type="ARBA" id="ARBA00022748"/>
    </source>
</evidence>
<dbReference type="KEGG" id="nan:AArc1_1032"/>
<accession>A0A346PCX8</accession>
<dbReference type="InterPro" id="IPR013740">
    <property type="entry name" value="Redoxin"/>
</dbReference>
<dbReference type="EMBL" id="CP024047">
    <property type="protein sequence ID" value="AXR77373.1"/>
    <property type="molecule type" value="Genomic_DNA"/>
</dbReference>
<gene>
    <name evidence="4" type="ORF">AArc1_1032</name>
    <name evidence="5" type="ORF">AArcMg_2672</name>
</gene>
<dbReference type="InterPro" id="IPR017937">
    <property type="entry name" value="Thioredoxin_CS"/>
</dbReference>
<dbReference type="PROSITE" id="PS00194">
    <property type="entry name" value="THIOREDOXIN_1"/>
    <property type="match status" value="1"/>
</dbReference>
<dbReference type="InterPro" id="IPR036249">
    <property type="entry name" value="Thioredoxin-like_sf"/>
</dbReference>
<dbReference type="AlphaFoldDB" id="A0A346PT17"/>
<dbReference type="CDD" id="cd02966">
    <property type="entry name" value="TlpA_like_family"/>
    <property type="match status" value="1"/>
</dbReference>
<feature type="domain" description="Thioredoxin" evidence="3">
    <location>
        <begin position="15"/>
        <end position="180"/>
    </location>
</feature>
<dbReference type="Gene3D" id="3.40.30.10">
    <property type="entry name" value="Glutaredoxin"/>
    <property type="match status" value="1"/>
</dbReference>
<dbReference type="Pfam" id="PF08534">
    <property type="entry name" value="Redoxin"/>
    <property type="match status" value="1"/>
</dbReference>
<comment type="subcellular location">
    <subcellularLocation>
        <location evidence="1">Cell envelope</location>
    </subcellularLocation>
</comment>
<proteinExistence type="predicted"/>
<dbReference type="GeneID" id="37643163"/>
<dbReference type="RefSeq" id="WP_117363557.1">
    <property type="nucleotide sequence ID" value="NZ_CP024047.1"/>
</dbReference>
<evidence type="ECO:0000259" key="3">
    <source>
        <dbReference type="PROSITE" id="PS51352"/>
    </source>
</evidence>
<dbReference type="GO" id="GO:0017004">
    <property type="term" value="P:cytochrome complex assembly"/>
    <property type="evidence" value="ECO:0007669"/>
    <property type="project" value="UniProtKB-KW"/>
</dbReference>
<dbReference type="InterPro" id="IPR013766">
    <property type="entry name" value="Thioredoxin_domain"/>
</dbReference>
<evidence type="ECO:0000313" key="7">
    <source>
        <dbReference type="Proteomes" id="UP000258707"/>
    </source>
</evidence>
<evidence type="ECO:0000313" key="5">
    <source>
        <dbReference type="EMBL" id="AXR82662.1"/>
    </source>
</evidence>
<keyword evidence="2" id="KW-0201">Cytochrome c-type biogenesis</keyword>
<reference evidence="6" key="2">
    <citation type="submission" date="2018-02" db="EMBL/GenBank/DDBJ databases">
        <title>Phenotypic and genomic properties of facultatively anaerobic sulfur-reducing natronoarchaea from hypersaline soda lakes.</title>
        <authorList>
            <person name="Sorokin D.Y."/>
            <person name="Kublanov I.V."/>
            <person name="Roman P."/>
            <person name="Sinninghe Damste J.S."/>
            <person name="Golyshin P.N."/>
            <person name="Rojo D."/>
            <person name="Ciordia S."/>
            <person name="Mena M.D.C."/>
            <person name="Ferrer M."/>
            <person name="Messina E."/>
            <person name="Smedile F."/>
            <person name="La Spada G."/>
            <person name="La Cono V."/>
            <person name="Yakimov M.M."/>
        </authorList>
    </citation>
    <scope>NUCLEOTIDE SEQUENCE [LARGE SCALE GENOMIC DNA]</scope>
    <source>
        <strain evidence="6">AArc-Mg</strain>
    </source>
</reference>
<dbReference type="EMBL" id="CP027033">
    <property type="protein sequence ID" value="AXR82662.1"/>
    <property type="molecule type" value="Genomic_DNA"/>
</dbReference>
<dbReference type="InterPro" id="IPR050553">
    <property type="entry name" value="Thioredoxin_ResA/DsbE_sf"/>
</dbReference>
<dbReference type="PROSITE" id="PS51352">
    <property type="entry name" value="THIOREDOXIN_2"/>
    <property type="match status" value="1"/>
</dbReference>
<dbReference type="GO" id="GO:0016491">
    <property type="term" value="F:oxidoreductase activity"/>
    <property type="evidence" value="ECO:0007669"/>
    <property type="project" value="InterPro"/>
</dbReference>
<sequence length="188" mass="19687">MRRRELVAGLLGGGLLLGGGAVALTDGPSLFDDDLPEGNDPIEIEAIEARGSEAGTRTVPDDEEATVLTFFATTCESCAEKMPNLAEAATTLEAEPINFVSVTAEPVGDNVPESAVVEWFEDHGGDWTVAHDSGSELSVAYDGIPYPKTAVVDTAGRVWWEHTGTATTDELVSGIEGALEDAAEHTDA</sequence>
<accession>A0A346PT17</accession>
<dbReference type="GO" id="GO:0016853">
    <property type="term" value="F:isomerase activity"/>
    <property type="evidence" value="ECO:0007669"/>
    <property type="project" value="UniProtKB-KW"/>
</dbReference>